<dbReference type="InParanoid" id="A0A1Y2LJX1"/>
<dbReference type="OMA" id="HHACPPD"/>
<dbReference type="InterPro" id="IPR004254">
    <property type="entry name" value="AdipoR/HlyIII-related"/>
</dbReference>
<sequence length="313" mass="35229">MKNTHHRELLMATTHLEEAPPWMRSDQYIQTGYRRCLGSVNRCLASLLYVHNELVNVWSHLLPGTIHTLVLVRECYTFHQQWDEHRYIDQLFVWQYIASCILCLLFSAGYHTLAAHSPIVAGHWLKLDYLGIILNTAAGCSASTYFGLRYHPKLQLLYLASSGILALILFVVLLAPAVDGASMAFWRSILFASFVASGFIPMIHACVLDGTHVLGFFPLAHAIGMVTCYLTGTVFYLSRLPERRYPVKYDIWGSSHQIFHTTIVVGQLVFIRGLRQLASQCYPELGQIVLDSGIVDAGWMETARVASGLAREL</sequence>
<evidence type="ECO:0000256" key="4">
    <source>
        <dbReference type="ARBA" id="ARBA00023136"/>
    </source>
</evidence>
<keyword evidence="5" id="KW-0862">Zinc</keyword>
<evidence type="ECO:0000256" key="6">
    <source>
        <dbReference type="SAM" id="Phobius"/>
    </source>
</evidence>
<dbReference type="AlphaFoldDB" id="A0A1Y2LJX1"/>
<feature type="transmembrane region" description="Helical" evidence="6">
    <location>
        <begin position="214"/>
        <end position="237"/>
    </location>
</feature>
<dbReference type="GO" id="GO:0038023">
    <property type="term" value="F:signaling receptor activity"/>
    <property type="evidence" value="ECO:0007669"/>
    <property type="project" value="TreeGrafter"/>
</dbReference>
<dbReference type="Proteomes" id="UP000193240">
    <property type="component" value="Unassembled WGS sequence"/>
</dbReference>
<keyword evidence="5" id="KW-0479">Metal-binding</keyword>
<evidence type="ECO:0000256" key="5">
    <source>
        <dbReference type="PIRSR" id="PIRSR604254-1"/>
    </source>
</evidence>
<comment type="subcellular location">
    <subcellularLocation>
        <location evidence="1">Membrane</location>
        <topology evidence="1">Multi-pass membrane protein</topology>
    </subcellularLocation>
</comment>
<feature type="transmembrane region" description="Helical" evidence="6">
    <location>
        <begin position="184"/>
        <end position="207"/>
    </location>
</feature>
<evidence type="ECO:0000256" key="2">
    <source>
        <dbReference type="ARBA" id="ARBA00022692"/>
    </source>
</evidence>
<evidence type="ECO:0000256" key="3">
    <source>
        <dbReference type="ARBA" id="ARBA00022989"/>
    </source>
</evidence>
<dbReference type="Pfam" id="PF03006">
    <property type="entry name" value="HlyIII"/>
    <property type="match status" value="1"/>
</dbReference>
<dbReference type="STRING" id="105696.A0A1Y2LJX1"/>
<feature type="transmembrane region" description="Helical" evidence="6">
    <location>
        <begin position="129"/>
        <end position="148"/>
    </location>
</feature>
<accession>A0A1Y2LJX1</accession>
<feature type="binding site" evidence="5">
    <location>
        <position position="260"/>
    </location>
    <ligand>
        <name>Zn(2+)</name>
        <dbReference type="ChEBI" id="CHEBI:29105"/>
    </ligand>
</feature>
<feature type="transmembrane region" description="Helical" evidence="6">
    <location>
        <begin position="91"/>
        <end position="109"/>
    </location>
</feature>
<keyword evidence="3 6" id="KW-1133">Transmembrane helix</keyword>
<dbReference type="PANTHER" id="PTHR20855">
    <property type="entry name" value="ADIPOR/PROGESTIN RECEPTOR-RELATED"/>
    <property type="match status" value="1"/>
</dbReference>
<dbReference type="PANTHER" id="PTHR20855:SF130">
    <property type="entry name" value="HAEMOLYSIN-III FAMILY PROTEIN"/>
    <property type="match status" value="1"/>
</dbReference>
<dbReference type="EMBL" id="KZ107858">
    <property type="protein sequence ID" value="OSS44303.1"/>
    <property type="molecule type" value="Genomic_DNA"/>
</dbReference>
<evidence type="ECO:0000256" key="1">
    <source>
        <dbReference type="ARBA" id="ARBA00004141"/>
    </source>
</evidence>
<keyword evidence="4 6" id="KW-0472">Membrane</keyword>
<dbReference type="GO" id="GO:0046872">
    <property type="term" value="F:metal ion binding"/>
    <property type="evidence" value="ECO:0007669"/>
    <property type="project" value="UniProtKB-KW"/>
</dbReference>
<dbReference type="GO" id="GO:0006882">
    <property type="term" value="P:intracellular zinc ion homeostasis"/>
    <property type="evidence" value="ECO:0007669"/>
    <property type="project" value="TreeGrafter"/>
</dbReference>
<proteinExistence type="predicted"/>
<evidence type="ECO:0000313" key="7">
    <source>
        <dbReference type="EMBL" id="OSS44303.1"/>
    </source>
</evidence>
<keyword evidence="8" id="KW-1185">Reference proteome</keyword>
<feature type="binding site" evidence="5">
    <location>
        <position position="111"/>
    </location>
    <ligand>
        <name>Zn(2+)</name>
        <dbReference type="ChEBI" id="CHEBI:29105"/>
    </ligand>
</feature>
<keyword evidence="2 6" id="KW-0812">Transmembrane</keyword>
<name>A0A1Y2LJX1_EPING</name>
<feature type="binding site" evidence="5">
    <location>
        <position position="256"/>
    </location>
    <ligand>
        <name>Zn(2+)</name>
        <dbReference type="ChEBI" id="CHEBI:29105"/>
    </ligand>
</feature>
<reference evidence="7 8" key="1">
    <citation type="journal article" date="2017" name="Genome Announc.">
        <title>Genome sequence of the saprophytic ascomycete Epicoccum nigrum ICMP 19927 strain isolated from New Zealand.</title>
        <authorList>
            <person name="Fokin M."/>
            <person name="Fleetwood D."/>
            <person name="Weir B.S."/>
            <person name="Villas-Boas S.G."/>
        </authorList>
    </citation>
    <scope>NUCLEOTIDE SEQUENCE [LARGE SCALE GENOMIC DNA]</scope>
    <source>
        <strain evidence="7 8">ICMP 19927</strain>
    </source>
</reference>
<feature type="transmembrane region" description="Helical" evidence="6">
    <location>
        <begin position="155"/>
        <end position="178"/>
    </location>
</feature>
<gene>
    <name evidence="7" type="ORF">B5807_11135</name>
</gene>
<protein>
    <submittedName>
        <fullName evidence="7">Uncharacterized protein</fullName>
    </submittedName>
</protein>
<organism evidence="7 8">
    <name type="scientific">Epicoccum nigrum</name>
    <name type="common">Soil fungus</name>
    <name type="synonym">Epicoccum purpurascens</name>
    <dbReference type="NCBI Taxonomy" id="105696"/>
    <lineage>
        <taxon>Eukaryota</taxon>
        <taxon>Fungi</taxon>
        <taxon>Dikarya</taxon>
        <taxon>Ascomycota</taxon>
        <taxon>Pezizomycotina</taxon>
        <taxon>Dothideomycetes</taxon>
        <taxon>Pleosporomycetidae</taxon>
        <taxon>Pleosporales</taxon>
        <taxon>Pleosporineae</taxon>
        <taxon>Didymellaceae</taxon>
        <taxon>Epicoccum</taxon>
    </lineage>
</organism>
<evidence type="ECO:0000313" key="8">
    <source>
        <dbReference type="Proteomes" id="UP000193240"/>
    </source>
</evidence>
<dbReference type="GO" id="GO:0016020">
    <property type="term" value="C:membrane"/>
    <property type="evidence" value="ECO:0007669"/>
    <property type="project" value="UniProtKB-SubCell"/>
</dbReference>